<dbReference type="AlphaFoldDB" id="A0A8H3W3S9"/>
<comment type="caution">
    <text evidence="2">The sequence shown here is derived from an EMBL/GenBank/DDBJ whole genome shotgun (WGS) entry which is preliminary data.</text>
</comment>
<name>A0A8H3W3S9_9PEZI</name>
<accession>A0A8H3W3S9</accession>
<feature type="region of interest" description="Disordered" evidence="1">
    <location>
        <begin position="1"/>
        <end position="41"/>
    </location>
</feature>
<dbReference type="EMBL" id="WOWK01000095">
    <property type="protein sequence ID" value="KAF0319484.1"/>
    <property type="molecule type" value="Genomic_DNA"/>
</dbReference>
<proteinExistence type="predicted"/>
<gene>
    <name evidence="2" type="ORF">GQ607_013303</name>
</gene>
<evidence type="ECO:0000313" key="3">
    <source>
        <dbReference type="Proteomes" id="UP000434172"/>
    </source>
</evidence>
<organism evidence="2 3">
    <name type="scientific">Colletotrichum asianum</name>
    <dbReference type="NCBI Taxonomy" id="702518"/>
    <lineage>
        <taxon>Eukaryota</taxon>
        <taxon>Fungi</taxon>
        <taxon>Dikarya</taxon>
        <taxon>Ascomycota</taxon>
        <taxon>Pezizomycotina</taxon>
        <taxon>Sordariomycetes</taxon>
        <taxon>Hypocreomycetidae</taxon>
        <taxon>Glomerellales</taxon>
        <taxon>Glomerellaceae</taxon>
        <taxon>Colletotrichum</taxon>
        <taxon>Colletotrichum gloeosporioides species complex</taxon>
    </lineage>
</organism>
<dbReference type="SUPFAM" id="SSF57997">
    <property type="entry name" value="Tropomyosin"/>
    <property type="match status" value="1"/>
</dbReference>
<evidence type="ECO:0000313" key="2">
    <source>
        <dbReference type="EMBL" id="KAF0319484.1"/>
    </source>
</evidence>
<evidence type="ECO:0000256" key="1">
    <source>
        <dbReference type="SAM" id="MobiDB-lite"/>
    </source>
</evidence>
<sequence length="585" mass="66389">MAEPHSDSAEADVESTEQERDTTQRNLERATKEKDEERARDAAEIQRLTADKDNLQGRLTNALRDYHQQEINQLVKETVTAFWETRAKENETKAGTLQRQLDEARKDATTLASDKDGEISRLSKEKADLDETLKNETTRLQTVREKLSRVEAEKKDVDQILSDANGNARGLNRELDGKINALEKANDKADTLSKRLSETTSLLEKAREKNAEHERAITDLNKEKEKADDSINSATIDIGKYKDDIKGLNNAIEKYKERIVDKDNAITEYKRRISDYKTEIRGLENDKAAAADTNASLRQDNVTANNTLENTKAGVERLRDQAKQAQQGKAAAKAQMKALETEYRISRERLVLFLSLGGRDDVWEPLLEKISAHRPEDFSNIDLPHVTIALFSTLDEDDWDMGRFSGLLRRLAECLSNADSVSTGVMRLLAGKCYERADKLDSVPRIAVRTQVNAVADMLANRWPSLADLALTKGIFYRVKQLTAANLDIKWKDCRALPVQRGGETFWIIKKLEWTMGLVCKVSSREMWFVEKTCVKQIGLNIRLNAPTESQSIEFDMSEYDALEFWMHFGWAKIQAQEAQETSEA</sequence>
<protein>
    <submittedName>
        <fullName evidence="2">Uncharacterized protein</fullName>
    </submittedName>
</protein>
<dbReference type="PANTHER" id="PTHR23159:SF31">
    <property type="entry name" value="CENTROSOME-ASSOCIATED PROTEIN CEP250 ISOFORM X1"/>
    <property type="match status" value="1"/>
</dbReference>
<dbReference type="PANTHER" id="PTHR23159">
    <property type="entry name" value="CENTROSOMAL PROTEIN 2"/>
    <property type="match status" value="1"/>
</dbReference>
<dbReference type="Gene3D" id="1.10.287.1490">
    <property type="match status" value="1"/>
</dbReference>
<dbReference type="OrthoDB" id="10315327at2759"/>
<reference evidence="2 3" key="1">
    <citation type="submission" date="2019-12" db="EMBL/GenBank/DDBJ databases">
        <title>A genome sequence resource for the geographically widespread anthracnose pathogen Colletotrichum asianum.</title>
        <authorList>
            <person name="Meng Y."/>
        </authorList>
    </citation>
    <scope>NUCLEOTIDE SEQUENCE [LARGE SCALE GENOMIC DNA]</scope>
    <source>
        <strain evidence="2 3">ICMP 18580</strain>
    </source>
</reference>
<dbReference type="Proteomes" id="UP000434172">
    <property type="component" value="Unassembled WGS sequence"/>
</dbReference>
<keyword evidence="3" id="KW-1185">Reference proteome</keyword>
<feature type="compositionally biased region" description="Basic and acidic residues" evidence="1">
    <location>
        <begin position="17"/>
        <end position="41"/>
    </location>
</feature>